<dbReference type="Proteomes" id="UP000177507">
    <property type="component" value="Unassembled WGS sequence"/>
</dbReference>
<dbReference type="STRING" id="1802668.A2831_01215"/>
<accession>A0A1F8ETZ4</accession>
<feature type="domain" description="DUF8128" evidence="1">
    <location>
        <begin position="23"/>
        <end position="374"/>
    </location>
</feature>
<comment type="caution">
    <text evidence="2">The sequence shown here is derived from an EMBL/GenBank/DDBJ whole genome shotgun (WGS) entry which is preliminary data.</text>
</comment>
<evidence type="ECO:0000313" key="2">
    <source>
        <dbReference type="EMBL" id="OGN04303.1"/>
    </source>
</evidence>
<proteinExistence type="predicted"/>
<reference evidence="2 3" key="1">
    <citation type="journal article" date="2016" name="Nat. Commun.">
        <title>Thousands of microbial genomes shed light on interconnected biogeochemical processes in an aquifer system.</title>
        <authorList>
            <person name="Anantharaman K."/>
            <person name="Brown C.T."/>
            <person name="Hug L.A."/>
            <person name="Sharon I."/>
            <person name="Castelle C.J."/>
            <person name="Probst A.J."/>
            <person name="Thomas B.C."/>
            <person name="Singh A."/>
            <person name="Wilkins M.J."/>
            <person name="Karaoz U."/>
            <person name="Brodie E.L."/>
            <person name="Williams K.H."/>
            <person name="Hubbard S.S."/>
            <person name="Banfield J.F."/>
        </authorList>
    </citation>
    <scope>NUCLEOTIDE SEQUENCE [LARGE SCALE GENOMIC DNA]</scope>
</reference>
<gene>
    <name evidence="2" type="ORF">A2831_01215</name>
</gene>
<protein>
    <recommendedName>
        <fullName evidence="1">DUF8128 domain-containing protein</fullName>
    </recommendedName>
</protein>
<dbReference type="AlphaFoldDB" id="A0A1F8ETZ4"/>
<organism evidence="2 3">
    <name type="scientific">Candidatus Yanofskybacteria bacterium RIFCSPHIGHO2_01_FULL_44_17</name>
    <dbReference type="NCBI Taxonomy" id="1802668"/>
    <lineage>
        <taxon>Bacteria</taxon>
        <taxon>Candidatus Yanofskyibacteriota</taxon>
    </lineage>
</organism>
<dbReference type="EMBL" id="MGJI01000022">
    <property type="protein sequence ID" value="OGN04303.1"/>
    <property type="molecule type" value="Genomic_DNA"/>
</dbReference>
<evidence type="ECO:0000259" key="1">
    <source>
        <dbReference type="Pfam" id="PF26449"/>
    </source>
</evidence>
<dbReference type="Pfam" id="PF26449">
    <property type="entry name" value="DUF8128"/>
    <property type="match status" value="1"/>
</dbReference>
<dbReference type="InterPro" id="IPR058441">
    <property type="entry name" value="DUF8128"/>
</dbReference>
<name>A0A1F8ETZ4_9BACT</name>
<sequence length="399" mass="46244">MLFFSAYESWLSYKQQQYLLSLKWVLLEIKPPPDVQKSPKIAENIFSGLHAGYITSKTWKERFFEGQVQPWFSFEIVGNGGETGFYIRTPERLRDLVEAQVFAQYPDAEIKVAEDYVNSLPEYLPNDEYELWGTELIFSKPDAYPIKTYPFFEEESGKDEFKRTDPLAPLAETMSSLEPGEHIWVQLVIRATGGAWAKEAQAEVDKLTGREPKIERDALGKAVDFIDQLLPGGVPAPEEKKREEFSLMKLTGGQKFVLEQVENKIAQLGFKSGYRFIYLARKDRFRMSRVAAVTGYFKQFYLNNLNSFRPNKRTWTLAKGWFPWLFPSDKGFGYKKQEFLRKWYLYRNYRQRKFVDQFVILGVEELATLFHLPGIGVKAPAFPRVESKKGQPPAGLPIR</sequence>
<evidence type="ECO:0000313" key="3">
    <source>
        <dbReference type="Proteomes" id="UP000177507"/>
    </source>
</evidence>